<accession>A0ACB7T8R9</accession>
<dbReference type="EMBL" id="CM023490">
    <property type="protein sequence ID" value="KAH6943400.1"/>
    <property type="molecule type" value="Genomic_DNA"/>
</dbReference>
<name>A0ACB7T8R9_HYAAI</name>
<proteinExistence type="predicted"/>
<evidence type="ECO:0000313" key="2">
    <source>
        <dbReference type="Proteomes" id="UP000821845"/>
    </source>
</evidence>
<protein>
    <submittedName>
        <fullName evidence="1">Uncharacterized protein</fullName>
    </submittedName>
</protein>
<reference evidence="1" key="1">
    <citation type="submission" date="2020-05" db="EMBL/GenBank/DDBJ databases">
        <title>Large-scale comparative analyses of tick genomes elucidate their genetic diversity and vector capacities.</title>
        <authorList>
            <person name="Jia N."/>
            <person name="Wang J."/>
            <person name="Shi W."/>
            <person name="Du L."/>
            <person name="Sun Y."/>
            <person name="Zhan W."/>
            <person name="Jiang J."/>
            <person name="Wang Q."/>
            <person name="Zhang B."/>
            <person name="Ji P."/>
            <person name="Sakyi L.B."/>
            <person name="Cui X."/>
            <person name="Yuan T."/>
            <person name="Jiang B."/>
            <person name="Yang W."/>
            <person name="Lam T.T.-Y."/>
            <person name="Chang Q."/>
            <person name="Ding S."/>
            <person name="Wang X."/>
            <person name="Zhu J."/>
            <person name="Ruan X."/>
            <person name="Zhao L."/>
            <person name="Wei J."/>
            <person name="Que T."/>
            <person name="Du C."/>
            <person name="Cheng J."/>
            <person name="Dai P."/>
            <person name="Han X."/>
            <person name="Huang E."/>
            <person name="Gao Y."/>
            <person name="Liu J."/>
            <person name="Shao H."/>
            <person name="Ye R."/>
            <person name="Li L."/>
            <person name="Wei W."/>
            <person name="Wang X."/>
            <person name="Wang C."/>
            <person name="Yang T."/>
            <person name="Huo Q."/>
            <person name="Li W."/>
            <person name="Guo W."/>
            <person name="Chen H."/>
            <person name="Zhou L."/>
            <person name="Ni X."/>
            <person name="Tian J."/>
            <person name="Zhou Y."/>
            <person name="Sheng Y."/>
            <person name="Liu T."/>
            <person name="Pan Y."/>
            <person name="Xia L."/>
            <person name="Li J."/>
            <person name="Zhao F."/>
            <person name="Cao W."/>
        </authorList>
    </citation>
    <scope>NUCLEOTIDE SEQUENCE</scope>
    <source>
        <strain evidence="1">Hyas-2018</strain>
    </source>
</reference>
<gene>
    <name evidence="1" type="ORF">HPB50_020897</name>
</gene>
<evidence type="ECO:0000313" key="1">
    <source>
        <dbReference type="EMBL" id="KAH6943400.1"/>
    </source>
</evidence>
<keyword evidence="2" id="KW-1185">Reference proteome</keyword>
<sequence length="516" mass="58199">MSLAENLAGIFQVMDQWIQRYGKVFGIYLGDKPFMVITDVDIIKECFIKAAKVFQDRSLYGIDAEPFKSGLILLREEKWRKVRSVFNTCFTSVKVKKLSGNIDAAMMRFVQKFDEASRFGEIIEAHDMARRMVLDLLTRTVLGRQSFEVIFKEAENTFFEGSFAYPGLRSLLLCIYPFTSFCKALQKVMDDALPVLKERRSGESERKEDVLQHVVDAQQGIGDILPTTNANARSIDDPTLLSNLAILLIAGFDTTSASLAFLLYQLAKHPEEQLKIRAEIASKLRGKNISACECTNTNLKEQQDLEGEQRQENDNASSPLRPRGTDNPATGTVNAGNQQARHTEVTRPSHTAFNQDTAKNELEEDEVMQLERLDMVVREGLRLYPPIPITIMRDCTEDMTVSGQFIPAGMSVMSPPWHVHRDAEIWSEPNSFIPDRFLQKDRDIASSCYYPFGLGPRMCVAHRLGMVTLKTALYRIMRDFEISLADGVPDPLPVSVEHVILNPAAAIKLKVKKSHL</sequence>
<dbReference type="Proteomes" id="UP000821845">
    <property type="component" value="Chromosome 10"/>
</dbReference>
<comment type="caution">
    <text evidence="1">The sequence shown here is derived from an EMBL/GenBank/DDBJ whole genome shotgun (WGS) entry which is preliminary data.</text>
</comment>
<organism evidence="1 2">
    <name type="scientific">Hyalomma asiaticum</name>
    <name type="common">Tick</name>
    <dbReference type="NCBI Taxonomy" id="266040"/>
    <lineage>
        <taxon>Eukaryota</taxon>
        <taxon>Metazoa</taxon>
        <taxon>Ecdysozoa</taxon>
        <taxon>Arthropoda</taxon>
        <taxon>Chelicerata</taxon>
        <taxon>Arachnida</taxon>
        <taxon>Acari</taxon>
        <taxon>Parasitiformes</taxon>
        <taxon>Ixodida</taxon>
        <taxon>Ixodoidea</taxon>
        <taxon>Ixodidae</taxon>
        <taxon>Hyalomminae</taxon>
        <taxon>Hyalomma</taxon>
    </lineage>
</organism>